<keyword evidence="10" id="KW-1185">Reference proteome</keyword>
<evidence type="ECO:0000313" key="10">
    <source>
        <dbReference type="Proteomes" id="UP000092612"/>
    </source>
</evidence>
<dbReference type="PRINTS" id="PR00132">
    <property type="entry name" value="GLHYDRLASE2"/>
</dbReference>
<reference evidence="10" key="1">
    <citation type="submission" date="2016-02" db="EMBL/GenBank/DDBJ databases">
        <title>Paenibacillus sp. LPB0068, isolated from Crassostrea gigas.</title>
        <authorList>
            <person name="Shin S.-K."/>
            <person name="Yi H."/>
        </authorList>
    </citation>
    <scope>NUCLEOTIDE SEQUENCE [LARGE SCALE GENOMIC DNA]</scope>
    <source>
        <strain evidence="10">KCTC 23969</strain>
    </source>
</reference>
<dbReference type="Pfam" id="PF00703">
    <property type="entry name" value="Glyco_hydro_2"/>
    <property type="match status" value="1"/>
</dbReference>
<dbReference type="InterPro" id="IPR048229">
    <property type="entry name" value="GalB-like"/>
</dbReference>
<dbReference type="InterPro" id="IPR036156">
    <property type="entry name" value="Beta-gal/glucu_dom_sf"/>
</dbReference>
<dbReference type="RefSeq" id="WP_068362044.1">
    <property type="nucleotide sequence ID" value="NZ_CP019337.1"/>
</dbReference>
<comment type="similarity">
    <text evidence="1">Belongs to the glycosyl hydrolase 2 family.</text>
</comment>
<gene>
    <name evidence="9" type="ORF">LPB301_11860</name>
</gene>
<dbReference type="InterPro" id="IPR006103">
    <property type="entry name" value="Glyco_hydro_2_cat"/>
</dbReference>
<dbReference type="InterPro" id="IPR017853">
    <property type="entry name" value="GH"/>
</dbReference>
<evidence type="ECO:0000256" key="2">
    <source>
        <dbReference type="ARBA" id="ARBA00022801"/>
    </source>
</evidence>
<proteinExistence type="inferred from homology"/>
<name>A0A1B8TV21_9FLAO</name>
<dbReference type="InterPro" id="IPR006102">
    <property type="entry name" value="Ig-like_GH2"/>
</dbReference>
<feature type="domain" description="DUF4982" evidence="7">
    <location>
        <begin position="643"/>
        <end position="719"/>
    </location>
</feature>
<feature type="domain" description="Glycoside hydrolase family 2 catalytic" evidence="5">
    <location>
        <begin position="313"/>
        <end position="489"/>
    </location>
</feature>
<dbReference type="InterPro" id="IPR008979">
    <property type="entry name" value="Galactose-bd-like_sf"/>
</dbReference>
<evidence type="ECO:0000256" key="3">
    <source>
        <dbReference type="ARBA" id="ARBA00023295"/>
    </source>
</evidence>
<dbReference type="PANTHER" id="PTHR42732:SF1">
    <property type="entry name" value="BETA-MANNOSIDASE"/>
    <property type="match status" value="1"/>
</dbReference>
<evidence type="ECO:0000259" key="6">
    <source>
        <dbReference type="Pfam" id="PF02837"/>
    </source>
</evidence>
<feature type="domain" description="Glycoside hydrolase family 2" evidence="8">
    <location>
        <begin position="732"/>
        <end position="833"/>
    </location>
</feature>
<dbReference type="InterPro" id="IPR006104">
    <property type="entry name" value="Glyco_hydro_2_N"/>
</dbReference>
<accession>A0A1B8TV21</accession>
<evidence type="ECO:0000313" key="9">
    <source>
        <dbReference type="EMBL" id="OBY63503.1"/>
    </source>
</evidence>
<dbReference type="InterPro" id="IPR013783">
    <property type="entry name" value="Ig-like_fold"/>
</dbReference>
<dbReference type="InterPro" id="IPR008964">
    <property type="entry name" value="Invasin/intimin_cell_adhesion"/>
</dbReference>
<dbReference type="InterPro" id="IPR006101">
    <property type="entry name" value="Glyco_hydro_2"/>
</dbReference>
<dbReference type="Gene3D" id="2.60.120.260">
    <property type="entry name" value="Galactose-binding domain-like"/>
    <property type="match status" value="1"/>
</dbReference>
<dbReference type="Pfam" id="PF16355">
    <property type="entry name" value="DUF4982"/>
    <property type="match status" value="1"/>
</dbReference>
<dbReference type="Pfam" id="PF02837">
    <property type="entry name" value="Glyco_hydro_2_N"/>
    <property type="match status" value="1"/>
</dbReference>
<comment type="caution">
    <text evidence="9">The sequence shown here is derived from an EMBL/GenBank/DDBJ whole genome shotgun (WGS) entry which is preliminary data.</text>
</comment>
<dbReference type="EMBL" id="LSFL01000035">
    <property type="protein sequence ID" value="OBY63503.1"/>
    <property type="molecule type" value="Genomic_DNA"/>
</dbReference>
<feature type="domain" description="Glycosyl hydrolases family 2 sugar binding" evidence="6">
    <location>
        <begin position="100"/>
        <end position="192"/>
    </location>
</feature>
<feature type="domain" description="Glycoside hydrolase family 2 immunoglobulin-like beta-sandwich" evidence="4">
    <location>
        <begin position="206"/>
        <end position="307"/>
    </location>
</feature>
<dbReference type="KEGG" id="prn:BW723_03845"/>
<dbReference type="Gene3D" id="3.20.20.80">
    <property type="entry name" value="Glycosidases"/>
    <property type="match status" value="1"/>
</dbReference>
<dbReference type="PANTHER" id="PTHR42732">
    <property type="entry name" value="BETA-GALACTOSIDASE"/>
    <property type="match status" value="1"/>
</dbReference>
<keyword evidence="2 9" id="KW-0378">Hydrolase</keyword>
<dbReference type="STRING" id="996801.BW723_03845"/>
<sequence length="838" mass="95451">MNKKQQQLFFKMKLRIPYYKIILLLLFISFSCHSQESKNDKSIADLNFNTDWLFQKGAIKEGASIDLNDTKWRQLNVPHDWAIEGPFDNKHNARTGGLPVDGEAWYRKHFTISKKNKNKCISIEFDGAMNEAKVWLNGVFIGERPNGYIGFELDLTEHIKFGKDNVIAVQLSPKDLAARWYPGAGIYRNVRLKINEPIHIPQYGTFVTTPKITKENAVVNIETKIENHHKKSENVVLKTVIKNANGTIVSMNSSKIKVEKATTKNIELTISKPELWDITNPVLYTAVSSIYKNNVLIDEYLTEFGIRTIAFDKNNGFLLNGKKVELNGVCLHHDQGPLGTAINYRAKERQMQIMQSMGVNALRTSHNPPSPEILKVCDKLGIVVIVEAFDEWKLGKVPNGYNRFFDDWHEKDLRDMIKRDCNHPSVIMWSIGNEILEQSKKDGWQITKKLNDICHDEDNSRPTTVGFNYYPAPFKNNLAQYVDIVGMNYWPENYNEILTKNPNMIVYGSETSSQTSSRGVYHLPIKFKEKHETNHVSSYDVTVGPPWAYAPDIEFDAQEKAPKSLGEFLWTGFDYLGEPTPYGGRDNSTNGYWNDDWPSRSSYFGPVDLAGFPKDRYYLYQSQWTKKPMVHVLPHWNWEGKEGEEIPVFAYTNAEEVELFVNGKSYGKKVKGKDFTMIPSEYHFFKKGMYKTKYRLSWQVPYQPGSLKVVAYNKGKKVAEKEIKTADKAAKIKLTADRSLINADGKDLSYITVKIEDKNGNFVPLANNLIKFKIEGKATLAAVGNGDPTSLKSFQIPERNAFNGLCLLIVKATEKSGEIKITATSKGLESKTIILKSK</sequence>
<dbReference type="InterPro" id="IPR051913">
    <property type="entry name" value="GH2_Domain-Containing"/>
</dbReference>
<evidence type="ECO:0000259" key="4">
    <source>
        <dbReference type="Pfam" id="PF00703"/>
    </source>
</evidence>
<organism evidence="9 10">
    <name type="scientific">Polaribacter reichenbachii</name>
    <dbReference type="NCBI Taxonomy" id="996801"/>
    <lineage>
        <taxon>Bacteria</taxon>
        <taxon>Pseudomonadati</taxon>
        <taxon>Bacteroidota</taxon>
        <taxon>Flavobacteriia</taxon>
        <taxon>Flavobacteriales</taxon>
        <taxon>Flavobacteriaceae</taxon>
    </lineage>
</organism>
<dbReference type="Proteomes" id="UP000092612">
    <property type="component" value="Unassembled WGS sequence"/>
</dbReference>
<evidence type="ECO:0000256" key="1">
    <source>
        <dbReference type="ARBA" id="ARBA00007401"/>
    </source>
</evidence>
<dbReference type="Gene3D" id="2.60.40.10">
    <property type="entry name" value="Immunoglobulins"/>
    <property type="match status" value="3"/>
</dbReference>
<dbReference type="GO" id="GO:0005975">
    <property type="term" value="P:carbohydrate metabolic process"/>
    <property type="evidence" value="ECO:0007669"/>
    <property type="project" value="InterPro"/>
</dbReference>
<protein>
    <submittedName>
        <fullName evidence="9">Glycoside hydrolase</fullName>
    </submittedName>
</protein>
<evidence type="ECO:0000259" key="5">
    <source>
        <dbReference type="Pfam" id="PF02836"/>
    </source>
</evidence>
<dbReference type="Pfam" id="PF02836">
    <property type="entry name" value="Glyco_hydro_2_C"/>
    <property type="match status" value="1"/>
</dbReference>
<dbReference type="AlphaFoldDB" id="A0A1B8TV21"/>
<keyword evidence="3" id="KW-0326">Glycosidase</keyword>
<dbReference type="Pfam" id="PF18565">
    <property type="entry name" value="Glyco_hydro2_C5"/>
    <property type="match status" value="1"/>
</dbReference>
<dbReference type="SUPFAM" id="SSF49303">
    <property type="entry name" value="beta-Galactosidase/glucuronidase domain"/>
    <property type="match status" value="1"/>
</dbReference>
<dbReference type="GO" id="GO:0004553">
    <property type="term" value="F:hydrolase activity, hydrolyzing O-glycosyl compounds"/>
    <property type="evidence" value="ECO:0007669"/>
    <property type="project" value="InterPro"/>
</dbReference>
<dbReference type="SUPFAM" id="SSF51445">
    <property type="entry name" value="(Trans)glycosidases"/>
    <property type="match status" value="1"/>
</dbReference>
<dbReference type="SUPFAM" id="SSF49785">
    <property type="entry name" value="Galactose-binding domain-like"/>
    <property type="match status" value="1"/>
</dbReference>
<dbReference type="InterPro" id="IPR032311">
    <property type="entry name" value="DUF4982"/>
</dbReference>
<dbReference type="InterPro" id="IPR040605">
    <property type="entry name" value="Glyco_hydro2_dom5"/>
</dbReference>
<dbReference type="PROSITE" id="PS51257">
    <property type="entry name" value="PROKAR_LIPOPROTEIN"/>
    <property type="match status" value="1"/>
</dbReference>
<evidence type="ECO:0000259" key="8">
    <source>
        <dbReference type="Pfam" id="PF18565"/>
    </source>
</evidence>
<dbReference type="NCBIfam" id="NF041463">
    <property type="entry name" value="GalB"/>
    <property type="match status" value="1"/>
</dbReference>
<evidence type="ECO:0000259" key="7">
    <source>
        <dbReference type="Pfam" id="PF16355"/>
    </source>
</evidence>
<dbReference type="SUPFAM" id="SSF49373">
    <property type="entry name" value="Invasin/intimin cell-adhesion fragments"/>
    <property type="match status" value="1"/>
</dbReference>